<dbReference type="InParanoid" id="A0A5N3ZXL1"/>
<organism evidence="1 2">
    <name type="scientific">Photinus pyralis</name>
    <name type="common">Common eastern firefly</name>
    <name type="synonym">Lampyris pyralis</name>
    <dbReference type="NCBI Taxonomy" id="7054"/>
    <lineage>
        <taxon>Eukaryota</taxon>
        <taxon>Metazoa</taxon>
        <taxon>Ecdysozoa</taxon>
        <taxon>Arthropoda</taxon>
        <taxon>Hexapoda</taxon>
        <taxon>Insecta</taxon>
        <taxon>Pterygota</taxon>
        <taxon>Neoptera</taxon>
        <taxon>Endopterygota</taxon>
        <taxon>Coleoptera</taxon>
        <taxon>Polyphaga</taxon>
        <taxon>Elateriformia</taxon>
        <taxon>Elateroidea</taxon>
        <taxon>Lampyridae</taxon>
        <taxon>Lampyrinae</taxon>
        <taxon>Photinus</taxon>
    </lineage>
</organism>
<dbReference type="Proteomes" id="UP000327044">
    <property type="component" value="Unassembled WGS sequence"/>
</dbReference>
<sequence length="60" mass="7137">MSDEGFEINLTPPEVRELAKNAEVNLLPDKSRKVYEQRYYKVLQDWCTEQKVQTISENVY</sequence>
<reference evidence="1 2" key="1">
    <citation type="journal article" date="2018" name="Elife">
        <title>Firefly genomes illuminate parallel origins of bioluminescence in beetles.</title>
        <authorList>
            <person name="Fallon T.R."/>
            <person name="Lower S.E."/>
            <person name="Chang C.H."/>
            <person name="Bessho-Uehara M."/>
            <person name="Martin G.J."/>
            <person name="Bewick A.J."/>
            <person name="Behringer M."/>
            <person name="Debat H.J."/>
            <person name="Wong I."/>
            <person name="Day J.C."/>
            <person name="Suvorov A."/>
            <person name="Silva C.J."/>
            <person name="Stanger-Hall K.F."/>
            <person name="Hall D.W."/>
            <person name="Schmitz R.J."/>
            <person name="Nelson D.R."/>
            <person name="Lewis S.M."/>
            <person name="Shigenobu S."/>
            <person name="Bybee S.M."/>
            <person name="Larracuente A.M."/>
            <person name="Oba Y."/>
            <person name="Weng J.K."/>
        </authorList>
    </citation>
    <scope>NUCLEOTIDE SEQUENCE [LARGE SCALE GENOMIC DNA]</scope>
    <source>
        <strain evidence="1">1611_PpyrPB1</strain>
        <tissue evidence="1">Whole body</tissue>
    </source>
</reference>
<protein>
    <submittedName>
        <fullName evidence="1">Uncharacterized protein</fullName>
    </submittedName>
</protein>
<comment type="caution">
    <text evidence="1">The sequence shown here is derived from an EMBL/GenBank/DDBJ whole genome shotgun (WGS) entry which is preliminary data.</text>
</comment>
<gene>
    <name evidence="1" type="ORF">PPYR_15765</name>
</gene>
<name>A0A5N3ZXL1_PHOPY</name>
<accession>A0A5N3ZXL1</accession>
<dbReference type="AlphaFoldDB" id="A0A5N3ZXL1"/>
<evidence type="ECO:0000313" key="1">
    <source>
        <dbReference type="EMBL" id="KAB0789950.1"/>
    </source>
</evidence>
<feature type="non-terminal residue" evidence="1">
    <location>
        <position position="60"/>
    </location>
</feature>
<keyword evidence="2" id="KW-1185">Reference proteome</keyword>
<proteinExistence type="predicted"/>
<dbReference type="EMBL" id="VVIM01002151">
    <property type="protein sequence ID" value="KAB0789950.1"/>
    <property type="molecule type" value="Genomic_DNA"/>
</dbReference>
<evidence type="ECO:0000313" key="2">
    <source>
        <dbReference type="Proteomes" id="UP000327044"/>
    </source>
</evidence>